<evidence type="ECO:0000313" key="3">
    <source>
        <dbReference type="Proteomes" id="UP000319160"/>
    </source>
</evidence>
<evidence type="ECO:0000259" key="1">
    <source>
        <dbReference type="Pfam" id="PF06985"/>
    </source>
</evidence>
<protein>
    <recommendedName>
        <fullName evidence="1">Heterokaryon incompatibility domain-containing protein</fullName>
    </recommendedName>
</protein>
<dbReference type="EMBL" id="VFLP01000059">
    <property type="protein sequence ID" value="TRX90101.1"/>
    <property type="molecule type" value="Genomic_DNA"/>
</dbReference>
<dbReference type="PANTHER" id="PTHR24148">
    <property type="entry name" value="ANKYRIN REPEAT DOMAIN-CONTAINING PROTEIN 39 HOMOLOG-RELATED"/>
    <property type="match status" value="1"/>
</dbReference>
<dbReference type="Proteomes" id="UP000319160">
    <property type="component" value="Unassembled WGS sequence"/>
</dbReference>
<reference evidence="3" key="1">
    <citation type="submission" date="2019-06" db="EMBL/GenBank/DDBJ databases">
        <title>Draft genome sequence of the griseofulvin-producing fungus Xylaria cubensis strain G536.</title>
        <authorList>
            <person name="Mead M.E."/>
            <person name="Raja H.A."/>
            <person name="Steenwyk J.L."/>
            <person name="Knowles S.L."/>
            <person name="Oberlies N.H."/>
            <person name="Rokas A."/>
        </authorList>
    </citation>
    <scope>NUCLEOTIDE SEQUENCE [LARGE SCALE GENOMIC DNA]</scope>
    <source>
        <strain evidence="3">G536</strain>
    </source>
</reference>
<dbReference type="Pfam" id="PF06985">
    <property type="entry name" value="HET"/>
    <property type="match status" value="1"/>
</dbReference>
<dbReference type="PANTHER" id="PTHR24148:SF64">
    <property type="entry name" value="HETEROKARYON INCOMPATIBILITY DOMAIN-CONTAINING PROTEIN"/>
    <property type="match status" value="1"/>
</dbReference>
<comment type="caution">
    <text evidence="2">The sequence shown here is derived from an EMBL/GenBank/DDBJ whole genome shotgun (WGS) entry which is preliminary data.</text>
</comment>
<organism evidence="2 3">
    <name type="scientific">Xylaria flabelliformis</name>
    <dbReference type="NCBI Taxonomy" id="2512241"/>
    <lineage>
        <taxon>Eukaryota</taxon>
        <taxon>Fungi</taxon>
        <taxon>Dikarya</taxon>
        <taxon>Ascomycota</taxon>
        <taxon>Pezizomycotina</taxon>
        <taxon>Sordariomycetes</taxon>
        <taxon>Xylariomycetidae</taxon>
        <taxon>Xylariales</taxon>
        <taxon>Xylariaceae</taxon>
        <taxon>Xylaria</taxon>
    </lineage>
</organism>
<name>A0A553HQ68_9PEZI</name>
<gene>
    <name evidence="2" type="ORF">FHL15_009020</name>
</gene>
<accession>A0A553HQ68</accession>
<proteinExistence type="predicted"/>
<dbReference type="OrthoDB" id="3477286at2759"/>
<evidence type="ECO:0000313" key="2">
    <source>
        <dbReference type="EMBL" id="TRX90101.1"/>
    </source>
</evidence>
<dbReference type="InterPro" id="IPR010730">
    <property type="entry name" value="HET"/>
</dbReference>
<dbReference type="InterPro" id="IPR052895">
    <property type="entry name" value="HetReg/Transcr_Mod"/>
</dbReference>
<keyword evidence="3" id="KW-1185">Reference proteome</keyword>
<sequence>MYAELPSPRSIRVLSFEPRTLSSNKDRRTRPRDGVNNEWSGAMHCQLLVTELTDLESYDALSYVWGDPNVREHLLVCNGHPVKITANLWSALQDIWTKWPEKRLWVDAICINQENIPERNHQVGMMGDIYSTAKEVIVWVGGHTPLSKDLFKAARLIEAKKDLSLASWDVTKKDRMEEDSNDGKREFLNYLSNCGDDIANRPWFVRAWTLQEIKLATDAIICCGNDTANFGLFLETIYRINCLHTFMDICGGRMVRIPTFYDVHDSNFKTLYRVLATTQQRQATDPRDKIYSIMSLLSKDLYGFMKPDYSLSFEDTFAWACRICIKVDNEMNVLAGAGLASKRSGNLPSWVTDWREYHSGIFDYQNLSRSLSRVVGDKEACRKRNELGSKLDRTSREIAIGGMAFGRFVLEDGSRFVFLEILPECATGSLLRPKTSDGLDLFRFCCGMRPRKAPAAEVELSSEEFTRLFHDIRSHDEKQCTCTKGILRRKYLLNDMPHGLKNKDWVWTTGISKMQEEENDDEGDDEIHHFHYALRPIDAKGEAKFQLVGKTNGFSEAWDDEDVDESDAGTERSFIQIQTDFHLV</sequence>
<feature type="domain" description="Heterokaryon incompatibility" evidence="1">
    <location>
        <begin position="58"/>
        <end position="212"/>
    </location>
</feature>
<dbReference type="AlphaFoldDB" id="A0A553HQ68"/>